<keyword evidence="2" id="KW-1133">Transmembrane helix</keyword>
<evidence type="ECO:0000256" key="1">
    <source>
        <dbReference type="SAM" id="MobiDB-lite"/>
    </source>
</evidence>
<evidence type="ECO:0000313" key="4">
    <source>
        <dbReference type="EMBL" id="KUO21624.1"/>
    </source>
</evidence>
<reference evidence="4 5" key="1">
    <citation type="submission" date="2015-10" db="EMBL/GenBank/DDBJ databases">
        <title>Draft genome sequence of Streptomyces sp. RV15, isolated from a marine sponge.</title>
        <authorList>
            <person name="Ruckert C."/>
            <person name="Abdelmohsen U.R."/>
            <person name="Winkler A."/>
            <person name="Hentschel U."/>
            <person name="Kalinowski J."/>
            <person name="Kampfer P."/>
            <person name="Glaeser S."/>
        </authorList>
    </citation>
    <scope>NUCLEOTIDE SEQUENCE [LARGE SCALE GENOMIC DNA]</scope>
    <source>
        <strain evidence="4 5">RV15</strain>
    </source>
</reference>
<dbReference type="EMBL" id="LMXB01000022">
    <property type="protein sequence ID" value="KUO21624.1"/>
    <property type="molecule type" value="Genomic_DNA"/>
</dbReference>
<dbReference type="OrthoDB" id="4337405at2"/>
<gene>
    <name evidence="4" type="ORF">AQJ91_07525</name>
</gene>
<dbReference type="RefSeq" id="WP_067017684.1">
    <property type="nucleotide sequence ID" value="NZ_KQ949077.1"/>
</dbReference>
<keyword evidence="2" id="KW-0812">Transmembrane</keyword>
<evidence type="ECO:0000256" key="2">
    <source>
        <dbReference type="SAM" id="Phobius"/>
    </source>
</evidence>
<accession>A0A101V330</accession>
<dbReference type="Pfam" id="PF10756">
    <property type="entry name" value="bPH_6"/>
    <property type="match status" value="1"/>
</dbReference>
<name>A0A101V330_9ACTN</name>
<organism evidence="4 5">
    <name type="scientific">Streptomyces dysideae</name>
    <dbReference type="NCBI Taxonomy" id="909626"/>
    <lineage>
        <taxon>Bacteria</taxon>
        <taxon>Bacillati</taxon>
        <taxon>Actinomycetota</taxon>
        <taxon>Actinomycetes</taxon>
        <taxon>Kitasatosporales</taxon>
        <taxon>Streptomycetaceae</taxon>
        <taxon>Streptomyces</taxon>
    </lineage>
</organism>
<comment type="caution">
    <text evidence="4">The sequence shown here is derived from an EMBL/GenBank/DDBJ whole genome shotgun (WGS) entry which is preliminary data.</text>
</comment>
<feature type="compositionally biased region" description="Gly residues" evidence="1">
    <location>
        <begin position="155"/>
        <end position="165"/>
    </location>
</feature>
<evidence type="ECO:0000313" key="5">
    <source>
        <dbReference type="Proteomes" id="UP000053260"/>
    </source>
</evidence>
<proteinExistence type="predicted"/>
<keyword evidence="2" id="KW-0472">Membrane</keyword>
<dbReference type="Proteomes" id="UP000053260">
    <property type="component" value="Unassembled WGS sequence"/>
</dbReference>
<dbReference type="AlphaFoldDB" id="A0A101V330"/>
<feature type="transmembrane region" description="Helical" evidence="2">
    <location>
        <begin position="202"/>
        <end position="223"/>
    </location>
</feature>
<feature type="transmembrane region" description="Helical" evidence="2">
    <location>
        <begin position="27"/>
        <end position="44"/>
    </location>
</feature>
<feature type="transmembrane region" description="Helical" evidence="2">
    <location>
        <begin position="56"/>
        <end position="78"/>
    </location>
</feature>
<evidence type="ECO:0000259" key="3">
    <source>
        <dbReference type="Pfam" id="PF10756"/>
    </source>
</evidence>
<keyword evidence="5" id="KW-1185">Reference proteome</keyword>
<feature type="region of interest" description="Disordered" evidence="1">
    <location>
        <begin position="142"/>
        <end position="168"/>
    </location>
</feature>
<dbReference type="InterPro" id="IPR019692">
    <property type="entry name" value="CFP-6_PH"/>
</dbReference>
<protein>
    <recommendedName>
        <fullName evidence="3">Low molecular weight protein antigen 6 PH domain-containing protein</fullName>
    </recommendedName>
</protein>
<sequence length="224" mass="23652">MTTPDHQSPSPQPPDPAYQDRVYRSSAGIAGGVLLLAIALWLGIDALVQGTGRTPWLALAALILVVPLIVAFTLRPAAYANDERLRIRNPFRIVVLPWGQVGALRSGYSNEVVTTSGAKYQLWAVPVSLRARKRAARRAARAAAAGDRDVQSRGRGFGGPGGGAAGDAPLRAEADQIMDDLRELQETRGNAGTAQGEVTVRWAYEVVAPVVAGAVLLVILVAMG</sequence>
<dbReference type="STRING" id="909626.AQJ91_07525"/>
<feature type="domain" description="Low molecular weight protein antigen 6 PH" evidence="3">
    <location>
        <begin position="75"/>
        <end position="145"/>
    </location>
</feature>